<organism evidence="11">
    <name type="scientific">Trypanosoma brucei</name>
    <dbReference type="NCBI Taxonomy" id="5691"/>
    <lineage>
        <taxon>Eukaryota</taxon>
        <taxon>Discoba</taxon>
        <taxon>Euglenozoa</taxon>
        <taxon>Kinetoplastea</taxon>
        <taxon>Metakinetoplastina</taxon>
        <taxon>Trypanosomatida</taxon>
        <taxon>Trypanosomatidae</taxon>
        <taxon>Trypanosoma</taxon>
    </lineage>
</organism>
<dbReference type="GO" id="GO:0005886">
    <property type="term" value="C:plasma membrane"/>
    <property type="evidence" value="ECO:0007669"/>
    <property type="project" value="UniProtKB-SubCell"/>
</dbReference>
<accession>A0A1J0R8C2</accession>
<evidence type="ECO:0000256" key="4">
    <source>
        <dbReference type="ARBA" id="ARBA00022622"/>
    </source>
</evidence>
<keyword evidence="4" id="KW-0336">GPI-anchor</keyword>
<feature type="compositionally biased region" description="Low complexity" evidence="9">
    <location>
        <begin position="316"/>
        <end position="330"/>
    </location>
</feature>
<evidence type="ECO:0000256" key="2">
    <source>
        <dbReference type="ARBA" id="ARBA00004609"/>
    </source>
</evidence>
<dbReference type="Pfam" id="PF13206">
    <property type="entry name" value="VSG_B"/>
    <property type="match status" value="1"/>
</dbReference>
<evidence type="ECO:0000259" key="10">
    <source>
        <dbReference type="Pfam" id="PF13206"/>
    </source>
</evidence>
<evidence type="ECO:0000313" key="11">
    <source>
        <dbReference type="EMBL" id="APD74083.1"/>
    </source>
</evidence>
<sequence>MTLADESWQKALCKPGKDGAPLTAAEQPANLNDDWKKKWSTWTTAAVATNSKGAADKIKKEHGLDTAADSQIREISVEISQIADTAFDVYSAVANSEETKTDDDIIKELRDALTGDPQTGAAHTDGTKAFATPGQNYDAACNAGSTAAAKTALGALFCLCVVPNGRGNKPCIPEYTHPTWNVSGEPNSGTYNNLRKMCQQRSANTISAQKATAAAEAIESKLTGTLTTIMLGEPVGTCDGSNTGACIKYQNAATTDIVDFNKILWLKKMKTVAQWLQQREQQNAANKLATDELNRLKRLVSKIATHANRRPKPAHAHAPASTTNTTNSKPQQETDCTKITNPDDCKTAIGCKYNSTTNKCEKDPKKNRLYKQTKQQEGHHPQVGVQDTELIRRNVKMTKNVNWKEKCKDSGFRT</sequence>
<dbReference type="InterPro" id="IPR025932">
    <property type="entry name" value="Trypano_VSG_B_N_dom"/>
</dbReference>
<evidence type="ECO:0000256" key="5">
    <source>
        <dbReference type="ARBA" id="ARBA00022729"/>
    </source>
</evidence>
<keyword evidence="7" id="KW-0325">Glycoprotein</keyword>
<feature type="region of interest" description="Disordered" evidence="9">
    <location>
        <begin position="1"/>
        <end position="29"/>
    </location>
</feature>
<evidence type="ECO:0000256" key="8">
    <source>
        <dbReference type="ARBA" id="ARBA00023288"/>
    </source>
</evidence>
<evidence type="ECO:0000256" key="3">
    <source>
        <dbReference type="ARBA" id="ARBA00022475"/>
    </source>
</evidence>
<feature type="domain" description="Trypanosome variant surface glycoprotein B-type N-terminal" evidence="10">
    <location>
        <begin position="1"/>
        <end position="293"/>
    </location>
</feature>
<dbReference type="GO" id="GO:0098552">
    <property type="term" value="C:side of membrane"/>
    <property type="evidence" value="ECO:0007669"/>
    <property type="project" value="UniProtKB-KW"/>
</dbReference>
<name>A0A1J0R8C2_9TRYP</name>
<dbReference type="AlphaFoldDB" id="A0A1J0R8C2"/>
<dbReference type="VEuPathDB" id="TriTrypDB:Tb427_000384300"/>
<reference evidence="11" key="1">
    <citation type="submission" date="2016-08" db="EMBL/GenBank/DDBJ databases">
        <title>VSG repertoire of Trypanosoma brucei EATRO 1125.</title>
        <authorList>
            <person name="Cross G.A."/>
        </authorList>
    </citation>
    <scope>NUCLEOTIDE SEQUENCE</scope>
    <source>
        <strain evidence="11">EATRO 1125</strain>
    </source>
</reference>
<comment type="subcellular location">
    <subcellularLocation>
        <location evidence="2">Cell membrane</location>
        <topology evidence="2">Lipid-anchor</topology>
        <topology evidence="2">GPI-anchor</topology>
    </subcellularLocation>
</comment>
<feature type="region of interest" description="Disordered" evidence="9">
    <location>
        <begin position="305"/>
        <end position="339"/>
    </location>
</feature>
<keyword evidence="6" id="KW-0472">Membrane</keyword>
<evidence type="ECO:0000256" key="9">
    <source>
        <dbReference type="SAM" id="MobiDB-lite"/>
    </source>
</evidence>
<proteinExistence type="predicted"/>
<dbReference type="EMBL" id="KX700127">
    <property type="protein sequence ID" value="APD74083.1"/>
    <property type="molecule type" value="Genomic_DNA"/>
</dbReference>
<keyword evidence="3" id="KW-1003">Cell membrane</keyword>
<keyword evidence="5" id="KW-0732">Signal</keyword>
<evidence type="ECO:0000256" key="7">
    <source>
        <dbReference type="ARBA" id="ARBA00023180"/>
    </source>
</evidence>
<comment type="function">
    <text evidence="1">VSG forms a coat on the surface of the parasite. The trypanosome evades the immune response of the host by expressing a series of antigenically distinct VSGs from an estimated 1000 VSG genes.</text>
</comment>
<evidence type="ECO:0000256" key="1">
    <source>
        <dbReference type="ARBA" id="ARBA00002523"/>
    </source>
</evidence>
<keyword evidence="8" id="KW-0449">Lipoprotein</keyword>
<dbReference type="VEuPathDB" id="TriTrypDB:Tbg972.8.40"/>
<protein>
    <submittedName>
        <fullName evidence="11">Variant surface glycoprotein 1125.2611</fullName>
    </submittedName>
</protein>
<evidence type="ECO:0000256" key="6">
    <source>
        <dbReference type="ARBA" id="ARBA00023136"/>
    </source>
</evidence>